<dbReference type="EMBL" id="BOQP01000012">
    <property type="protein sequence ID" value="GIM72353.1"/>
    <property type="molecule type" value="Genomic_DNA"/>
</dbReference>
<organism evidence="1 2">
    <name type="scientific">Winogradskya consettensis</name>
    <dbReference type="NCBI Taxonomy" id="113560"/>
    <lineage>
        <taxon>Bacteria</taxon>
        <taxon>Bacillati</taxon>
        <taxon>Actinomycetota</taxon>
        <taxon>Actinomycetes</taxon>
        <taxon>Micromonosporales</taxon>
        <taxon>Micromonosporaceae</taxon>
        <taxon>Winogradskya</taxon>
    </lineage>
</organism>
<name>A0A919SJY8_9ACTN</name>
<protein>
    <submittedName>
        <fullName evidence="1">Uncharacterized protein</fullName>
    </submittedName>
</protein>
<gene>
    <name evidence="1" type="ORF">Aco04nite_29870</name>
</gene>
<dbReference type="Proteomes" id="UP000680865">
    <property type="component" value="Unassembled WGS sequence"/>
</dbReference>
<keyword evidence="2" id="KW-1185">Reference proteome</keyword>
<dbReference type="AlphaFoldDB" id="A0A919SJY8"/>
<sequence length="81" mass="8691">MTQPSADLVPDHRVAHCFGYDKAGARLGGLRRLVEKQMDDHGATAGTAAITDRCGEVAATPQSLRCGQHDYLGIRPVSCRL</sequence>
<accession>A0A919SJY8</accession>
<reference evidence="1" key="1">
    <citation type="submission" date="2021-03" db="EMBL/GenBank/DDBJ databases">
        <title>Whole genome shotgun sequence of Actinoplanes consettensis NBRC 14913.</title>
        <authorList>
            <person name="Komaki H."/>
            <person name="Tamura T."/>
        </authorList>
    </citation>
    <scope>NUCLEOTIDE SEQUENCE</scope>
    <source>
        <strain evidence="1">NBRC 14913</strain>
    </source>
</reference>
<evidence type="ECO:0000313" key="1">
    <source>
        <dbReference type="EMBL" id="GIM72353.1"/>
    </source>
</evidence>
<evidence type="ECO:0000313" key="2">
    <source>
        <dbReference type="Proteomes" id="UP000680865"/>
    </source>
</evidence>
<comment type="caution">
    <text evidence="1">The sequence shown here is derived from an EMBL/GenBank/DDBJ whole genome shotgun (WGS) entry which is preliminary data.</text>
</comment>
<proteinExistence type="predicted"/>